<sequence length="172" mass="18223">MSPTAPTPVFESLFSVAVAMGDKHALKGSFGMRANKPLLSGAVKDATGKVVGEIVPNTSASYGVVDAYGTYHPTVSMTIQWEADGTFAYLNLSGVGSFGTPTTVYIHIEADINSSYSWLNRKFLIGKVSHAPDGTMGFFDIFMLKEPPVDLEKVTKAVPVVTTPLVSVDGSS</sequence>
<accession>A0A8K0XR24</accession>
<evidence type="ECO:0000313" key="2">
    <source>
        <dbReference type="Proteomes" id="UP000813824"/>
    </source>
</evidence>
<evidence type="ECO:0000313" key="1">
    <source>
        <dbReference type="EMBL" id="KAH8102131.1"/>
    </source>
</evidence>
<gene>
    <name evidence="1" type="ORF">BXZ70DRAFT_54880</name>
</gene>
<dbReference type="AlphaFoldDB" id="A0A8K0XR24"/>
<dbReference type="Proteomes" id="UP000813824">
    <property type="component" value="Unassembled WGS sequence"/>
</dbReference>
<comment type="caution">
    <text evidence="1">The sequence shown here is derived from an EMBL/GenBank/DDBJ whole genome shotgun (WGS) entry which is preliminary data.</text>
</comment>
<proteinExistence type="predicted"/>
<organism evidence="1 2">
    <name type="scientific">Cristinia sonorae</name>
    <dbReference type="NCBI Taxonomy" id="1940300"/>
    <lineage>
        <taxon>Eukaryota</taxon>
        <taxon>Fungi</taxon>
        <taxon>Dikarya</taxon>
        <taxon>Basidiomycota</taxon>
        <taxon>Agaricomycotina</taxon>
        <taxon>Agaricomycetes</taxon>
        <taxon>Agaricomycetidae</taxon>
        <taxon>Agaricales</taxon>
        <taxon>Pleurotineae</taxon>
        <taxon>Stephanosporaceae</taxon>
        <taxon>Cristinia</taxon>
    </lineage>
</organism>
<dbReference type="OrthoDB" id="2749676at2759"/>
<keyword evidence="2" id="KW-1185">Reference proteome</keyword>
<name>A0A8K0XR24_9AGAR</name>
<reference evidence="1" key="1">
    <citation type="journal article" date="2021" name="New Phytol.">
        <title>Evolutionary innovations through gain and loss of genes in the ectomycorrhizal Boletales.</title>
        <authorList>
            <person name="Wu G."/>
            <person name="Miyauchi S."/>
            <person name="Morin E."/>
            <person name="Kuo A."/>
            <person name="Drula E."/>
            <person name="Varga T."/>
            <person name="Kohler A."/>
            <person name="Feng B."/>
            <person name="Cao Y."/>
            <person name="Lipzen A."/>
            <person name="Daum C."/>
            <person name="Hundley H."/>
            <person name="Pangilinan J."/>
            <person name="Johnson J."/>
            <person name="Barry K."/>
            <person name="LaButti K."/>
            <person name="Ng V."/>
            <person name="Ahrendt S."/>
            <person name="Min B."/>
            <person name="Choi I.G."/>
            <person name="Park H."/>
            <person name="Plett J.M."/>
            <person name="Magnuson J."/>
            <person name="Spatafora J.W."/>
            <person name="Nagy L.G."/>
            <person name="Henrissat B."/>
            <person name="Grigoriev I.V."/>
            <person name="Yang Z.L."/>
            <person name="Xu J."/>
            <person name="Martin F.M."/>
        </authorList>
    </citation>
    <scope>NUCLEOTIDE SEQUENCE</scope>
    <source>
        <strain evidence="1">KKN 215</strain>
    </source>
</reference>
<dbReference type="Gene3D" id="2.40.160.20">
    <property type="match status" value="1"/>
</dbReference>
<protein>
    <submittedName>
        <fullName evidence="1">Uncharacterized protein</fullName>
    </submittedName>
</protein>
<dbReference type="EMBL" id="JAEVFJ010000010">
    <property type="protein sequence ID" value="KAH8102131.1"/>
    <property type="molecule type" value="Genomic_DNA"/>
</dbReference>